<keyword evidence="3" id="KW-1185">Reference proteome</keyword>
<sequence>MSQQTAAEGGSAAQDPQVNHETNEASRKDGTTMVPPDSTNAHISIKANQHATMSSATPSSTAAADWDNSAACRVFETPELCEMILSSGKPIEILRTRQLSKHFSRVIYNSVTLMRMIFLSPTNAGPSGNAPFRDARYGYRDGGRNYDAPYILNLVQRNPFVFDGVNTSWSTGALSLKQKFEEYIMSDAEDLPGGEMFITNPPVKSVHFSLGDYEVCDDDIRHMHCAWGERTHVSHLWKSCFHVPVGGIATTDGVKVKHLVEFLQWKLSVANADGERRFTIQDCIVQLPVPFEVVGDETDQNAPGIGQMSYAWM</sequence>
<name>A0A1X7RZN1_ZYMT9</name>
<evidence type="ECO:0000313" key="2">
    <source>
        <dbReference type="EMBL" id="SMQ52839.1"/>
    </source>
</evidence>
<gene>
    <name evidence="2" type="ORF">ZT3D7_G7992</name>
</gene>
<evidence type="ECO:0000313" key="3">
    <source>
        <dbReference type="Proteomes" id="UP000215127"/>
    </source>
</evidence>
<organism evidence="2 3">
    <name type="scientific">Zymoseptoria tritici (strain ST99CH_3D7)</name>
    <dbReference type="NCBI Taxonomy" id="1276538"/>
    <lineage>
        <taxon>Eukaryota</taxon>
        <taxon>Fungi</taxon>
        <taxon>Dikarya</taxon>
        <taxon>Ascomycota</taxon>
        <taxon>Pezizomycotina</taxon>
        <taxon>Dothideomycetes</taxon>
        <taxon>Dothideomycetidae</taxon>
        <taxon>Mycosphaerellales</taxon>
        <taxon>Mycosphaerellaceae</taxon>
        <taxon>Zymoseptoria</taxon>
    </lineage>
</organism>
<proteinExistence type="predicted"/>
<feature type="region of interest" description="Disordered" evidence="1">
    <location>
        <begin position="1"/>
        <end position="40"/>
    </location>
</feature>
<dbReference type="AlphaFoldDB" id="A0A1X7RZN1"/>
<protein>
    <submittedName>
        <fullName evidence="2">Uncharacterized protein</fullName>
    </submittedName>
</protein>
<evidence type="ECO:0000256" key="1">
    <source>
        <dbReference type="SAM" id="MobiDB-lite"/>
    </source>
</evidence>
<accession>A0A1X7RZN1</accession>
<dbReference type="EMBL" id="LT853698">
    <property type="protein sequence ID" value="SMQ52839.1"/>
    <property type="molecule type" value="Genomic_DNA"/>
</dbReference>
<dbReference type="Proteomes" id="UP000215127">
    <property type="component" value="Chromosome 7"/>
</dbReference>
<feature type="compositionally biased region" description="Basic and acidic residues" evidence="1">
    <location>
        <begin position="21"/>
        <end position="30"/>
    </location>
</feature>
<reference evidence="2 3" key="1">
    <citation type="submission" date="2016-06" db="EMBL/GenBank/DDBJ databases">
        <authorList>
            <person name="Kjaerup R.B."/>
            <person name="Dalgaard T.S."/>
            <person name="Juul-Madsen H.R."/>
        </authorList>
    </citation>
    <scope>NUCLEOTIDE SEQUENCE [LARGE SCALE GENOMIC DNA]</scope>
</reference>